<sequence length="60" mass="6731">MSSGNESTPSQATVETTGTSPAKMKEYPEPLASHEDVVRDLSLFWDTLRRFHSILATKFM</sequence>
<evidence type="ECO:0000313" key="3">
    <source>
        <dbReference type="Proteomes" id="UP000836841"/>
    </source>
</evidence>
<feature type="compositionally biased region" description="Polar residues" evidence="1">
    <location>
        <begin position="1"/>
        <end position="20"/>
    </location>
</feature>
<evidence type="ECO:0000256" key="1">
    <source>
        <dbReference type="SAM" id="MobiDB-lite"/>
    </source>
</evidence>
<keyword evidence="3" id="KW-1185">Reference proteome</keyword>
<proteinExistence type="predicted"/>
<accession>A0AAU9SGK1</accession>
<protein>
    <submittedName>
        <fullName evidence="2">Uncharacterized protein</fullName>
    </submittedName>
</protein>
<name>A0AAU9SGK1_THLAR</name>
<dbReference type="EMBL" id="OU466861">
    <property type="protein sequence ID" value="CAH2067529.1"/>
    <property type="molecule type" value="Genomic_DNA"/>
</dbReference>
<evidence type="ECO:0000313" key="2">
    <source>
        <dbReference type="EMBL" id="CAH2067529.1"/>
    </source>
</evidence>
<dbReference type="AlphaFoldDB" id="A0AAU9SGK1"/>
<organism evidence="2 3">
    <name type="scientific">Thlaspi arvense</name>
    <name type="common">Field penny-cress</name>
    <dbReference type="NCBI Taxonomy" id="13288"/>
    <lineage>
        <taxon>Eukaryota</taxon>
        <taxon>Viridiplantae</taxon>
        <taxon>Streptophyta</taxon>
        <taxon>Embryophyta</taxon>
        <taxon>Tracheophyta</taxon>
        <taxon>Spermatophyta</taxon>
        <taxon>Magnoliopsida</taxon>
        <taxon>eudicotyledons</taxon>
        <taxon>Gunneridae</taxon>
        <taxon>Pentapetalae</taxon>
        <taxon>rosids</taxon>
        <taxon>malvids</taxon>
        <taxon>Brassicales</taxon>
        <taxon>Brassicaceae</taxon>
        <taxon>Thlaspideae</taxon>
        <taxon>Thlaspi</taxon>
    </lineage>
</organism>
<gene>
    <name evidence="2" type="ORF">TAV2_LOCUS15248</name>
</gene>
<dbReference type="Proteomes" id="UP000836841">
    <property type="component" value="Chromosome 5"/>
</dbReference>
<feature type="region of interest" description="Disordered" evidence="1">
    <location>
        <begin position="1"/>
        <end position="28"/>
    </location>
</feature>
<reference evidence="2 3" key="1">
    <citation type="submission" date="2022-03" db="EMBL/GenBank/DDBJ databases">
        <authorList>
            <person name="Nunn A."/>
            <person name="Chopra R."/>
            <person name="Nunn A."/>
            <person name="Contreras Garrido A."/>
        </authorList>
    </citation>
    <scope>NUCLEOTIDE SEQUENCE [LARGE SCALE GENOMIC DNA]</scope>
</reference>